<name>A0A553HM56_9PEZI</name>
<dbReference type="OrthoDB" id="5275938at2759"/>
<dbReference type="STRING" id="2512241.A0A553HM56"/>
<organism evidence="1 2">
    <name type="scientific">Xylaria flabelliformis</name>
    <dbReference type="NCBI Taxonomy" id="2512241"/>
    <lineage>
        <taxon>Eukaryota</taxon>
        <taxon>Fungi</taxon>
        <taxon>Dikarya</taxon>
        <taxon>Ascomycota</taxon>
        <taxon>Pezizomycotina</taxon>
        <taxon>Sordariomycetes</taxon>
        <taxon>Xylariomycetidae</taxon>
        <taxon>Xylariales</taxon>
        <taxon>Xylariaceae</taxon>
        <taxon>Xylaria</taxon>
    </lineage>
</organism>
<gene>
    <name evidence="1" type="ORF">FHL15_010057</name>
</gene>
<accession>A0A553HM56</accession>
<dbReference type="Proteomes" id="UP000319160">
    <property type="component" value="Unassembled WGS sequence"/>
</dbReference>
<sequence>MMDSNSIECTSSSADVDPTIICSFVPQGLSLKVIDPDGDLSLKVGETRCIYKSGNDVLSDQEPDHEHQLPAVYIVCSKALSRASPVWKTLLYGGFAESKPSSASSASDWVVELPDDDPKAMATILNIIHSRFDLLPRITDLVNLDDLYQLTVLTDKYDLTPLLRPWASIWINSATEKYNSWGCSSTSPVTSDLERLLWIAWELGDPDLFSKTSTTLAQCCSIDANGDLQYNTGNKVVALFNTTPEPPGIYGNYTLACLYRRPILNFLDALKAARLRYIEDTLAIYQKAIAAFTENRINSRLLRVCKGATHDPKKKACDAGILGTMILSLASLGYWPLPAATDIRTNVTKLAADLADVEILSPVHIGCTGVYQRSDRLKLCLKTPPDYAMSSLVKTRMAKQAAKLGTN</sequence>
<evidence type="ECO:0000313" key="1">
    <source>
        <dbReference type="EMBL" id="TRX89038.1"/>
    </source>
</evidence>
<evidence type="ECO:0000313" key="2">
    <source>
        <dbReference type="Proteomes" id="UP000319160"/>
    </source>
</evidence>
<dbReference type="EMBL" id="VFLP01000075">
    <property type="protein sequence ID" value="TRX89038.1"/>
    <property type="molecule type" value="Genomic_DNA"/>
</dbReference>
<evidence type="ECO:0008006" key="3">
    <source>
        <dbReference type="Google" id="ProtNLM"/>
    </source>
</evidence>
<dbReference type="AlphaFoldDB" id="A0A553HM56"/>
<dbReference type="Gene3D" id="3.30.710.10">
    <property type="entry name" value="Potassium Channel Kv1.1, Chain A"/>
    <property type="match status" value="1"/>
</dbReference>
<dbReference type="CDD" id="cd18186">
    <property type="entry name" value="BTB_POZ_ZBTB_KLHL-like"/>
    <property type="match status" value="1"/>
</dbReference>
<keyword evidence="2" id="KW-1185">Reference proteome</keyword>
<comment type="caution">
    <text evidence="1">The sequence shown here is derived from an EMBL/GenBank/DDBJ whole genome shotgun (WGS) entry which is preliminary data.</text>
</comment>
<dbReference type="InterPro" id="IPR011333">
    <property type="entry name" value="SKP1/BTB/POZ_sf"/>
</dbReference>
<reference evidence="2" key="1">
    <citation type="submission" date="2019-06" db="EMBL/GenBank/DDBJ databases">
        <title>Draft genome sequence of the griseofulvin-producing fungus Xylaria cubensis strain G536.</title>
        <authorList>
            <person name="Mead M.E."/>
            <person name="Raja H.A."/>
            <person name="Steenwyk J.L."/>
            <person name="Knowles S.L."/>
            <person name="Oberlies N.H."/>
            <person name="Rokas A."/>
        </authorList>
    </citation>
    <scope>NUCLEOTIDE SEQUENCE [LARGE SCALE GENOMIC DNA]</scope>
    <source>
        <strain evidence="2">G536</strain>
    </source>
</reference>
<protein>
    <recommendedName>
        <fullName evidence="3">BTB domain-containing protein</fullName>
    </recommendedName>
</protein>
<proteinExistence type="predicted"/>